<evidence type="ECO:0000256" key="1">
    <source>
        <dbReference type="SAM" id="SignalP"/>
    </source>
</evidence>
<dbReference type="Proteomes" id="UP000244224">
    <property type="component" value="Unassembled WGS sequence"/>
</dbReference>
<protein>
    <recommendedName>
        <fullName evidence="4">Lipoprotein</fullName>
    </recommendedName>
</protein>
<name>A0A2T6ASJ3_9RHOB</name>
<keyword evidence="1" id="KW-0732">Signal</keyword>
<evidence type="ECO:0008006" key="4">
    <source>
        <dbReference type="Google" id="ProtNLM"/>
    </source>
</evidence>
<accession>A0A2T6ASJ3</accession>
<keyword evidence="3" id="KW-1185">Reference proteome</keyword>
<feature type="chain" id="PRO_5015444848" description="Lipoprotein" evidence="1">
    <location>
        <begin position="22"/>
        <end position="106"/>
    </location>
</feature>
<feature type="signal peptide" evidence="1">
    <location>
        <begin position="1"/>
        <end position="21"/>
    </location>
</feature>
<sequence length="106" mass="10972">MRRRVALVLLVLAACQPEAEAPPRPSMSVADKADCIAKGGQVGVAGLLGGEFCVKRAPDAGKSCTRASDCAGDCLTASRTCAPTLNPFGCRDYLDETGQPQSICVD</sequence>
<dbReference type="PROSITE" id="PS51257">
    <property type="entry name" value="PROKAR_LIPOPROTEIN"/>
    <property type="match status" value="1"/>
</dbReference>
<gene>
    <name evidence="2" type="ORF">C8N34_11557</name>
</gene>
<evidence type="ECO:0000313" key="3">
    <source>
        <dbReference type="Proteomes" id="UP000244224"/>
    </source>
</evidence>
<organism evidence="2 3">
    <name type="scientific">Gemmobacter caeni</name>
    <dbReference type="NCBI Taxonomy" id="589035"/>
    <lineage>
        <taxon>Bacteria</taxon>
        <taxon>Pseudomonadati</taxon>
        <taxon>Pseudomonadota</taxon>
        <taxon>Alphaproteobacteria</taxon>
        <taxon>Rhodobacterales</taxon>
        <taxon>Paracoccaceae</taxon>
        <taxon>Gemmobacter</taxon>
    </lineage>
</organism>
<proteinExistence type="predicted"/>
<comment type="caution">
    <text evidence="2">The sequence shown here is derived from an EMBL/GenBank/DDBJ whole genome shotgun (WGS) entry which is preliminary data.</text>
</comment>
<dbReference type="EMBL" id="QBKP01000015">
    <property type="protein sequence ID" value="PTX46802.1"/>
    <property type="molecule type" value="Genomic_DNA"/>
</dbReference>
<reference evidence="2 3" key="1">
    <citation type="submission" date="2018-04" db="EMBL/GenBank/DDBJ databases">
        <title>Genomic Encyclopedia of Archaeal and Bacterial Type Strains, Phase II (KMG-II): from individual species to whole genera.</title>
        <authorList>
            <person name="Goeker M."/>
        </authorList>
    </citation>
    <scope>NUCLEOTIDE SEQUENCE [LARGE SCALE GENOMIC DNA]</scope>
    <source>
        <strain evidence="2 3">DSM 21823</strain>
    </source>
</reference>
<evidence type="ECO:0000313" key="2">
    <source>
        <dbReference type="EMBL" id="PTX46802.1"/>
    </source>
</evidence>
<dbReference type="AlphaFoldDB" id="A0A2T6ASJ3"/>